<name>A0A1T3CXE2_9HYPO</name>
<dbReference type="OrthoDB" id="1918685at2759"/>
<evidence type="ECO:0000313" key="2">
    <source>
        <dbReference type="EMBL" id="OPB45789.1"/>
    </source>
</evidence>
<dbReference type="Proteomes" id="UP000191004">
    <property type="component" value="Unassembled WGS sequence"/>
</dbReference>
<organism evidence="2 3">
    <name type="scientific">Trichoderma guizhouense</name>
    <dbReference type="NCBI Taxonomy" id="1491466"/>
    <lineage>
        <taxon>Eukaryota</taxon>
        <taxon>Fungi</taxon>
        <taxon>Dikarya</taxon>
        <taxon>Ascomycota</taxon>
        <taxon>Pezizomycotina</taxon>
        <taxon>Sordariomycetes</taxon>
        <taxon>Hypocreomycetidae</taxon>
        <taxon>Hypocreales</taxon>
        <taxon>Hypocreaceae</taxon>
        <taxon>Trichoderma</taxon>
    </lineage>
</organism>
<proteinExistence type="predicted"/>
<feature type="compositionally biased region" description="Acidic residues" evidence="1">
    <location>
        <begin position="255"/>
        <end position="267"/>
    </location>
</feature>
<dbReference type="EMBL" id="LVVK01000004">
    <property type="protein sequence ID" value="OPB45789.1"/>
    <property type="molecule type" value="Genomic_DNA"/>
</dbReference>
<feature type="compositionally biased region" description="Acidic residues" evidence="1">
    <location>
        <begin position="118"/>
        <end position="129"/>
    </location>
</feature>
<feature type="compositionally biased region" description="Low complexity" evidence="1">
    <location>
        <begin position="268"/>
        <end position="323"/>
    </location>
</feature>
<keyword evidence="3" id="KW-1185">Reference proteome</keyword>
<feature type="region of interest" description="Disordered" evidence="1">
    <location>
        <begin position="167"/>
        <end position="323"/>
    </location>
</feature>
<feature type="region of interest" description="Disordered" evidence="1">
    <location>
        <begin position="111"/>
        <end position="139"/>
    </location>
</feature>
<protein>
    <submittedName>
        <fullName evidence="2">Uncharacterized protein</fullName>
    </submittedName>
</protein>
<gene>
    <name evidence="2" type="ORF">A0O28_0093560</name>
</gene>
<sequence length="476" mass="52876">MARLNPAAITTAPSQEPFTLQPLIRQMLSTRRCISGSIFIVEGIDVIPVPAATPEDDDSHAVRLLLGDGELCIQALLHPDMFDLVEKKDVFVGCCVRVGDFVMRFEEPEADGHNLFDQGDEEEEEDEREEREKDDEKGMVYLIVNELETVGWNESYMAMWRRHEKGKDVAGAEDEDAEDAQQPAVVTGKVSTDEQLAEENQGTASEEAQTTPKASRPRRGVVRFADPQASPSVQTPTKARFQDKGKAQTPRPLDDNDDDEDDEDLENAFEAFEARTFPARKTTPKKPAAASSNARETTTTAAAAASDKSQQQQQQQQQQQPIALAKDWHDRQTPLKLTTLRLIPHLPYAQNWSVNVLAIVASLSPVEPSHLAPGRQRTARIADPSTAKQVHLTVFLDPDGFTPRVGSAVLLVGVKNHRFDGGSLKKYASDGGSGINDGGDRDRRWWFEDPWDMAWLDVAGIKSWWQGVEEYYRTGG</sequence>
<accession>A0A1T3CXE2</accession>
<feature type="compositionally biased region" description="Polar residues" evidence="1">
    <location>
        <begin position="189"/>
        <end position="213"/>
    </location>
</feature>
<dbReference type="AlphaFoldDB" id="A0A1T3CXE2"/>
<evidence type="ECO:0000313" key="3">
    <source>
        <dbReference type="Proteomes" id="UP000191004"/>
    </source>
</evidence>
<comment type="caution">
    <text evidence="2">The sequence shown here is derived from an EMBL/GenBank/DDBJ whole genome shotgun (WGS) entry which is preliminary data.</text>
</comment>
<evidence type="ECO:0000256" key="1">
    <source>
        <dbReference type="SAM" id="MobiDB-lite"/>
    </source>
</evidence>
<reference evidence="2 3" key="1">
    <citation type="submission" date="2016-04" db="EMBL/GenBank/DDBJ databases">
        <title>Multiple horizontal gene transfer events from other fungi enriched the ability of the initially mycotrophic fungus Trichoderma (Ascomycota) to feed on dead plant biomass.</title>
        <authorList>
            <person name="Atanasova L."/>
            <person name="Chenthamara K."/>
            <person name="Zhang J."/>
            <person name="Grujic M."/>
            <person name="Henrissat B."/>
            <person name="Kuo A."/>
            <person name="Aertz A."/>
            <person name="Salamov A."/>
            <person name="Lipzen A."/>
            <person name="Labutti K."/>
            <person name="Barry K."/>
            <person name="Miao Y."/>
            <person name="Rahimi M.J."/>
            <person name="Shen Q."/>
            <person name="Grigoriev I.V."/>
            <person name="Kubicek C.P."/>
            <person name="Druzhinina I.S."/>
        </authorList>
    </citation>
    <scope>NUCLEOTIDE SEQUENCE [LARGE SCALE GENOMIC DNA]</scope>
    <source>
        <strain evidence="2 3">NJAU 4742</strain>
    </source>
</reference>